<sequence length="53" mass="6001">MGTQKLGIHKQFALTLDRTVSSANECYPKISLNSRCFQAFWVIEVKSLQLLAD</sequence>
<dbReference type="AlphaFoldDB" id="U7Q8X0"/>
<keyword evidence="2" id="KW-1185">Reference proteome</keyword>
<comment type="caution">
    <text evidence="1">The sequence shown here is derived from an EMBL/GenBank/DDBJ whole genome shotgun (WGS) entry which is preliminary data.</text>
</comment>
<accession>U7Q8X0</accession>
<reference evidence="1 2" key="1">
    <citation type="journal article" date="2013" name="Front. Microbiol.">
        <title>Comparative genomic analyses of the cyanobacterium, Lyngbya aestuarii BL J, a powerful hydrogen producer.</title>
        <authorList>
            <person name="Kothari A."/>
            <person name="Vaughn M."/>
            <person name="Garcia-Pichel F."/>
        </authorList>
    </citation>
    <scope>NUCLEOTIDE SEQUENCE [LARGE SCALE GENOMIC DNA]</scope>
    <source>
        <strain evidence="1 2">BL J</strain>
    </source>
</reference>
<proteinExistence type="predicted"/>
<evidence type="ECO:0000313" key="1">
    <source>
        <dbReference type="EMBL" id="ERT04269.1"/>
    </source>
</evidence>
<organism evidence="1 2">
    <name type="scientific">Lyngbya aestuarii BL J</name>
    <dbReference type="NCBI Taxonomy" id="1348334"/>
    <lineage>
        <taxon>Bacteria</taxon>
        <taxon>Bacillati</taxon>
        <taxon>Cyanobacteriota</taxon>
        <taxon>Cyanophyceae</taxon>
        <taxon>Oscillatoriophycideae</taxon>
        <taxon>Oscillatoriales</taxon>
        <taxon>Microcoleaceae</taxon>
        <taxon>Lyngbya</taxon>
    </lineage>
</organism>
<dbReference type="Proteomes" id="UP000017127">
    <property type="component" value="Unassembled WGS sequence"/>
</dbReference>
<dbReference type="EMBL" id="AUZM01000109">
    <property type="protein sequence ID" value="ERT04269.1"/>
    <property type="molecule type" value="Genomic_DNA"/>
</dbReference>
<name>U7Q8X0_9CYAN</name>
<gene>
    <name evidence="1" type="ORF">M595_5785</name>
</gene>
<protein>
    <submittedName>
        <fullName evidence="1">Uncharacterized protein</fullName>
    </submittedName>
</protein>
<evidence type="ECO:0000313" key="2">
    <source>
        <dbReference type="Proteomes" id="UP000017127"/>
    </source>
</evidence>